<feature type="transmembrane region" description="Helical" evidence="1">
    <location>
        <begin position="38"/>
        <end position="60"/>
    </location>
</feature>
<accession>A0AAE0ETF3</accession>
<feature type="transmembrane region" description="Helical" evidence="1">
    <location>
        <begin position="227"/>
        <end position="247"/>
    </location>
</feature>
<feature type="transmembrane region" description="Helical" evidence="1">
    <location>
        <begin position="148"/>
        <end position="167"/>
    </location>
</feature>
<dbReference type="Proteomes" id="UP001190700">
    <property type="component" value="Unassembled WGS sequence"/>
</dbReference>
<name>A0AAE0ETF3_9CHLO</name>
<gene>
    <name evidence="2" type="ORF">CYMTET_50495</name>
</gene>
<protein>
    <submittedName>
        <fullName evidence="2">Uncharacterized protein</fullName>
    </submittedName>
</protein>
<dbReference type="AlphaFoldDB" id="A0AAE0ETF3"/>
<proteinExistence type="predicted"/>
<evidence type="ECO:0000313" key="2">
    <source>
        <dbReference type="EMBL" id="KAK3239589.1"/>
    </source>
</evidence>
<evidence type="ECO:0000313" key="3">
    <source>
        <dbReference type="Proteomes" id="UP001190700"/>
    </source>
</evidence>
<dbReference type="EMBL" id="LGRX02033870">
    <property type="protein sequence ID" value="KAK3239589.1"/>
    <property type="molecule type" value="Genomic_DNA"/>
</dbReference>
<feature type="transmembrane region" description="Helical" evidence="1">
    <location>
        <begin position="118"/>
        <end position="136"/>
    </location>
</feature>
<sequence length="289" mass="31034">MFLPDNKGLALSFLFINLFCWGSWPTWKKLCGGNLQQFGLICVSSELITAFAYSISLGMLKNDSAHNMDGDTFFAAFESQMSAAPERLLAVLAGGFALGHGDLGCAAAQEKIPSAISFPIYGILALVEGTALNLIIESAENERDGSDLRFVFAGLMAAVIAICLLSISEIRYKNTKSLEQFRQQKQTAITEAQREGSSDVLTTADVDVAVTIDKSHENAGDAAQTQWLRVCFAAGFVTGFWSPLSSVSMSGDQGVSNPYLLLFVFQVGQSCALPSVIYLYGMGTAGETR</sequence>
<evidence type="ECO:0000256" key="1">
    <source>
        <dbReference type="SAM" id="Phobius"/>
    </source>
</evidence>
<comment type="caution">
    <text evidence="2">The sequence shown here is derived from an EMBL/GenBank/DDBJ whole genome shotgun (WGS) entry which is preliminary data.</text>
</comment>
<organism evidence="2 3">
    <name type="scientific">Cymbomonas tetramitiformis</name>
    <dbReference type="NCBI Taxonomy" id="36881"/>
    <lineage>
        <taxon>Eukaryota</taxon>
        <taxon>Viridiplantae</taxon>
        <taxon>Chlorophyta</taxon>
        <taxon>Pyramimonadophyceae</taxon>
        <taxon>Pyramimonadales</taxon>
        <taxon>Pyramimonadaceae</taxon>
        <taxon>Cymbomonas</taxon>
    </lineage>
</organism>
<feature type="transmembrane region" description="Helical" evidence="1">
    <location>
        <begin position="259"/>
        <end position="280"/>
    </location>
</feature>
<keyword evidence="1" id="KW-0812">Transmembrane</keyword>
<keyword evidence="1" id="KW-1133">Transmembrane helix</keyword>
<reference evidence="2 3" key="1">
    <citation type="journal article" date="2015" name="Genome Biol. Evol.">
        <title>Comparative Genomics of a Bacterivorous Green Alga Reveals Evolutionary Causalities and Consequences of Phago-Mixotrophic Mode of Nutrition.</title>
        <authorList>
            <person name="Burns J.A."/>
            <person name="Paasch A."/>
            <person name="Narechania A."/>
            <person name="Kim E."/>
        </authorList>
    </citation>
    <scope>NUCLEOTIDE SEQUENCE [LARGE SCALE GENOMIC DNA]</scope>
    <source>
        <strain evidence="2 3">PLY_AMNH</strain>
    </source>
</reference>
<keyword evidence="1" id="KW-0472">Membrane</keyword>
<keyword evidence="3" id="KW-1185">Reference proteome</keyword>